<evidence type="ECO:0000313" key="3">
    <source>
        <dbReference type="Proteomes" id="UP001555342"/>
    </source>
</evidence>
<evidence type="ECO:0000313" key="2">
    <source>
        <dbReference type="EMBL" id="MEW7312827.1"/>
    </source>
</evidence>
<name>A0ABV3NTH6_9ENTR</name>
<dbReference type="EMBL" id="JBFMVT010000002">
    <property type="protein sequence ID" value="MEW7312827.1"/>
    <property type="molecule type" value="Genomic_DNA"/>
</dbReference>
<reference evidence="2 3" key="1">
    <citation type="submission" date="2024-07" db="EMBL/GenBank/DDBJ databases">
        <authorList>
            <person name="Wang L."/>
        </authorList>
    </citation>
    <scope>NUCLEOTIDE SEQUENCE [LARGE SCALE GENOMIC DNA]</scope>
    <source>
        <strain evidence="2 3">WL359</strain>
    </source>
</reference>
<proteinExistence type="predicted"/>
<organism evidence="2 3">
    <name type="scientific">Buttiauxella gaviniae</name>
    <dbReference type="NCBI Taxonomy" id="82990"/>
    <lineage>
        <taxon>Bacteria</taxon>
        <taxon>Pseudomonadati</taxon>
        <taxon>Pseudomonadota</taxon>
        <taxon>Gammaproteobacteria</taxon>
        <taxon>Enterobacterales</taxon>
        <taxon>Enterobacteriaceae</taxon>
        <taxon>Buttiauxella</taxon>
    </lineage>
</organism>
<dbReference type="RefSeq" id="WP_367595007.1">
    <property type="nucleotide sequence ID" value="NZ_JBFMVT010000002.1"/>
</dbReference>
<evidence type="ECO:0000256" key="1">
    <source>
        <dbReference type="ARBA" id="ARBA00022649"/>
    </source>
</evidence>
<dbReference type="InterPro" id="IPR009956">
    <property type="entry name" value="Post-segregation_anti-tox_CcdA"/>
</dbReference>
<keyword evidence="1" id="KW-1277">Toxin-antitoxin system</keyword>
<dbReference type="Pfam" id="PF07362">
    <property type="entry name" value="CcdA"/>
    <property type="match status" value="1"/>
</dbReference>
<sequence>MPGKREVEVKLSVRPTDVLLEKHHENKAAGWYEENREAIDALNEFVEENGSFSDFHRSF</sequence>
<protein>
    <submittedName>
        <fullName evidence="2">Type II toxin-antitoxin system CcdA family antitoxin</fullName>
    </submittedName>
</protein>
<comment type="caution">
    <text evidence="2">The sequence shown here is derived from an EMBL/GenBank/DDBJ whole genome shotgun (WGS) entry which is preliminary data.</text>
</comment>
<accession>A0ABV3NTH6</accession>
<keyword evidence="3" id="KW-1185">Reference proteome</keyword>
<gene>
    <name evidence="2" type="ORF">AB1E22_08905</name>
</gene>
<dbReference type="Proteomes" id="UP001555342">
    <property type="component" value="Unassembled WGS sequence"/>
</dbReference>